<dbReference type="EMBL" id="DTHB01000053">
    <property type="protein sequence ID" value="HGB15370.1"/>
    <property type="molecule type" value="Genomic_DNA"/>
</dbReference>
<reference evidence="3" key="1">
    <citation type="journal article" date="2020" name="mSystems">
        <title>Genome- and Community-Level Interaction Insights into Carbon Utilization and Element Cycling Functions of Hydrothermarchaeota in Hydrothermal Sediment.</title>
        <authorList>
            <person name="Zhou Z."/>
            <person name="Liu Y."/>
            <person name="Xu W."/>
            <person name="Pan J."/>
            <person name="Luo Z.H."/>
            <person name="Li M."/>
        </authorList>
    </citation>
    <scope>NUCLEOTIDE SEQUENCE [LARGE SCALE GENOMIC DNA]</scope>
    <source>
        <strain evidence="3">SpSt-776</strain>
    </source>
</reference>
<dbReference type="InterPro" id="IPR036291">
    <property type="entry name" value="NAD(P)-bd_dom_sf"/>
</dbReference>
<dbReference type="Gene3D" id="3.40.50.720">
    <property type="entry name" value="NAD(P)-binding Rossmann-like Domain"/>
    <property type="match status" value="1"/>
</dbReference>
<dbReference type="InterPro" id="IPR055170">
    <property type="entry name" value="GFO_IDH_MocA-like_dom"/>
</dbReference>
<dbReference type="PANTHER" id="PTHR43708">
    <property type="entry name" value="CONSERVED EXPRESSED OXIDOREDUCTASE (EUROFUNG)"/>
    <property type="match status" value="1"/>
</dbReference>
<protein>
    <submittedName>
        <fullName evidence="3">Gfo/Idh/MocA family oxidoreductase</fullName>
    </submittedName>
</protein>
<dbReference type="Pfam" id="PF01408">
    <property type="entry name" value="GFO_IDH_MocA"/>
    <property type="match status" value="1"/>
</dbReference>
<proteinExistence type="predicted"/>
<organism evidence="3">
    <name type="scientific">Desulfobacca acetoxidans</name>
    <dbReference type="NCBI Taxonomy" id="60893"/>
    <lineage>
        <taxon>Bacteria</taxon>
        <taxon>Pseudomonadati</taxon>
        <taxon>Thermodesulfobacteriota</taxon>
        <taxon>Desulfobaccia</taxon>
        <taxon>Desulfobaccales</taxon>
        <taxon>Desulfobaccaceae</taxon>
        <taxon>Desulfobacca</taxon>
    </lineage>
</organism>
<sequence>MLERIKLPLRGALIGFGKVAELAHLPAYETRRDFQIVAVADPLPERRAQAQNLLPQVRVYGDAEELLVRESALDFVDLCTPPRDHAALALAALNRGCHVLCEKPLTLEPRDFQALKEATVRAKRALVTVHNWKYAPLLAQAKELARNGTIGKLELMEWQVYRPAGSGGGLTAWRQEGGQALGGILIDHGWHAFYLLLGWAGETPAALNARLVFSSEESGVDQEAEVGLRFPSCQARLFLTWRAADRRNQGRLGGHRGEIRIEDDQLVIALQGQPPEIRNFPAKVSTGSHHPDWMGGVLDEFLAEIADPGQRRRNLAEAELCARLIRLAYRSHRAGGEWVDLRLHETTP</sequence>
<accession>A0A7C3WIP6</accession>
<feature type="domain" description="GFO/IDH/MocA-like oxidoreductase" evidence="2">
    <location>
        <begin position="139"/>
        <end position="259"/>
    </location>
</feature>
<dbReference type="AlphaFoldDB" id="A0A7C3WIP6"/>
<dbReference type="GO" id="GO:0000166">
    <property type="term" value="F:nucleotide binding"/>
    <property type="evidence" value="ECO:0007669"/>
    <property type="project" value="InterPro"/>
</dbReference>
<dbReference type="InterPro" id="IPR000683">
    <property type="entry name" value="Gfo/Idh/MocA-like_OxRdtase_N"/>
</dbReference>
<evidence type="ECO:0000313" key="3">
    <source>
        <dbReference type="EMBL" id="HGB15370.1"/>
    </source>
</evidence>
<evidence type="ECO:0000259" key="1">
    <source>
        <dbReference type="Pfam" id="PF01408"/>
    </source>
</evidence>
<dbReference type="Gene3D" id="3.30.360.10">
    <property type="entry name" value="Dihydrodipicolinate Reductase, domain 2"/>
    <property type="match status" value="1"/>
</dbReference>
<dbReference type="PANTHER" id="PTHR43708:SF8">
    <property type="entry name" value="OXIDOREDUCTASE"/>
    <property type="match status" value="1"/>
</dbReference>
<dbReference type="SUPFAM" id="SSF51735">
    <property type="entry name" value="NAD(P)-binding Rossmann-fold domains"/>
    <property type="match status" value="1"/>
</dbReference>
<feature type="domain" description="Gfo/Idh/MocA-like oxidoreductase N-terminal" evidence="1">
    <location>
        <begin position="10"/>
        <end position="126"/>
    </location>
</feature>
<dbReference type="Pfam" id="PF22725">
    <property type="entry name" value="GFO_IDH_MocA_C3"/>
    <property type="match status" value="1"/>
</dbReference>
<comment type="caution">
    <text evidence="3">The sequence shown here is derived from an EMBL/GenBank/DDBJ whole genome shotgun (WGS) entry which is preliminary data.</text>
</comment>
<name>A0A7C3WIP6_9BACT</name>
<evidence type="ECO:0000259" key="2">
    <source>
        <dbReference type="Pfam" id="PF22725"/>
    </source>
</evidence>
<gene>
    <name evidence="3" type="ORF">ENV62_09065</name>
</gene>
<dbReference type="InterPro" id="IPR051317">
    <property type="entry name" value="Gfo/Idh/MocA_oxidoreduct"/>
</dbReference>
<dbReference type="SUPFAM" id="SSF55347">
    <property type="entry name" value="Glyceraldehyde-3-phosphate dehydrogenase-like, C-terminal domain"/>
    <property type="match status" value="1"/>
</dbReference>